<accession>A0A5A8F1T3</accession>
<evidence type="ECO:0000313" key="2">
    <source>
        <dbReference type="Proteomes" id="UP000322876"/>
    </source>
</evidence>
<organism evidence="1 2">
    <name type="scientific">Deferribacter autotrophicus</name>
    <dbReference type="NCBI Taxonomy" id="500465"/>
    <lineage>
        <taxon>Bacteria</taxon>
        <taxon>Pseudomonadati</taxon>
        <taxon>Deferribacterota</taxon>
        <taxon>Deferribacteres</taxon>
        <taxon>Deferribacterales</taxon>
        <taxon>Deferribacteraceae</taxon>
        <taxon>Deferribacter</taxon>
    </lineage>
</organism>
<dbReference type="OrthoDB" id="9802962at2"/>
<comment type="caution">
    <text evidence="1">The sequence shown here is derived from an EMBL/GenBank/DDBJ whole genome shotgun (WGS) entry which is preliminary data.</text>
</comment>
<keyword evidence="2" id="KW-1185">Reference proteome</keyword>
<sequence>MAEKSEKSDYQDLLEELDAYLSWPEGSPAVYNYYESYIALETRDELSKYRLTDELIELDKQIIRGLKKYTAEVNRKYVDDDPLEKWWWHLDKIQNGTYPPELLPDYLQVEYFKLHPHLKRP</sequence>
<name>A0A5A8F1T3_9BACT</name>
<proteinExistence type="predicted"/>
<protein>
    <submittedName>
        <fullName evidence="1">Uncharacterized protein</fullName>
    </submittedName>
</protein>
<reference evidence="1 2" key="1">
    <citation type="submission" date="2019-06" db="EMBL/GenBank/DDBJ databases">
        <title>Genomic insights into carbon and energy metabolism of Deferribacter autotrophicus revealed new metabolic traits in the phylum Deferribacteres.</title>
        <authorList>
            <person name="Slobodkin A.I."/>
            <person name="Slobodkina G.B."/>
            <person name="Allioux M."/>
            <person name="Alain K."/>
            <person name="Jebbar M."/>
            <person name="Shadrin V."/>
            <person name="Kublanov I.V."/>
            <person name="Toshchakov S.V."/>
            <person name="Bonch-Osmolovskaya E.A."/>
        </authorList>
    </citation>
    <scope>NUCLEOTIDE SEQUENCE [LARGE SCALE GENOMIC DNA]</scope>
    <source>
        <strain evidence="1 2">SL50</strain>
    </source>
</reference>
<evidence type="ECO:0000313" key="1">
    <source>
        <dbReference type="EMBL" id="KAA0257229.1"/>
    </source>
</evidence>
<gene>
    <name evidence="1" type="ORF">FHQ18_11735</name>
</gene>
<dbReference type="EMBL" id="VFJB01000009">
    <property type="protein sequence ID" value="KAA0257229.1"/>
    <property type="molecule type" value="Genomic_DNA"/>
</dbReference>
<dbReference type="AlphaFoldDB" id="A0A5A8F1T3"/>
<dbReference type="RefSeq" id="WP_149267370.1">
    <property type="nucleotide sequence ID" value="NZ_VFJB01000009.1"/>
</dbReference>
<dbReference type="Proteomes" id="UP000322876">
    <property type="component" value="Unassembled WGS sequence"/>
</dbReference>